<dbReference type="AlphaFoldDB" id="A0A1A9VCF4"/>
<dbReference type="VEuPathDB" id="VectorBase:GAUT032832"/>
<dbReference type="Proteomes" id="UP000078200">
    <property type="component" value="Unassembled WGS sequence"/>
</dbReference>
<dbReference type="EnsemblMetazoa" id="GAUT032832-RA">
    <property type="protein sequence ID" value="GAUT032832-PA"/>
    <property type="gene ID" value="GAUT032832"/>
</dbReference>
<accession>A0A1A9VCF4</accession>
<feature type="region of interest" description="Disordered" evidence="1">
    <location>
        <begin position="34"/>
        <end position="76"/>
    </location>
</feature>
<evidence type="ECO:0000313" key="2">
    <source>
        <dbReference type="EnsemblMetazoa" id="GAUT032832-PA"/>
    </source>
</evidence>
<proteinExistence type="predicted"/>
<name>A0A1A9VCF4_GLOAU</name>
<evidence type="ECO:0000313" key="3">
    <source>
        <dbReference type="Proteomes" id="UP000078200"/>
    </source>
</evidence>
<organism evidence="2 3">
    <name type="scientific">Glossina austeni</name>
    <name type="common">Savannah tsetse fly</name>
    <dbReference type="NCBI Taxonomy" id="7395"/>
    <lineage>
        <taxon>Eukaryota</taxon>
        <taxon>Metazoa</taxon>
        <taxon>Ecdysozoa</taxon>
        <taxon>Arthropoda</taxon>
        <taxon>Hexapoda</taxon>
        <taxon>Insecta</taxon>
        <taxon>Pterygota</taxon>
        <taxon>Neoptera</taxon>
        <taxon>Endopterygota</taxon>
        <taxon>Diptera</taxon>
        <taxon>Brachycera</taxon>
        <taxon>Muscomorpha</taxon>
        <taxon>Hippoboscoidea</taxon>
        <taxon>Glossinidae</taxon>
        <taxon>Glossina</taxon>
    </lineage>
</organism>
<sequence>MSEALQYPKFAKTDREHRSSVHILLEEYFESDHEINSDYENYSSNSKEEEEDNLNANGKRKRVSLLTNSDDNNEGNYEKENIEAVSDGTVGRKIETGSPHGRLPLHSIFNGISHPGGHSKINIIKGEAVNAGPSSRQEVEVWLSSQSWLGSRADKL</sequence>
<evidence type="ECO:0000256" key="1">
    <source>
        <dbReference type="SAM" id="MobiDB-lite"/>
    </source>
</evidence>
<protein>
    <submittedName>
        <fullName evidence="2">Uncharacterized protein</fullName>
    </submittedName>
</protein>
<keyword evidence="3" id="KW-1185">Reference proteome</keyword>
<reference evidence="2" key="1">
    <citation type="submission" date="2020-05" db="UniProtKB">
        <authorList>
            <consortium name="EnsemblMetazoa"/>
        </authorList>
    </citation>
    <scope>IDENTIFICATION</scope>
    <source>
        <strain evidence="2">TTRI</strain>
    </source>
</reference>